<feature type="short sequence motif" description="GXGXXG" evidence="4">
    <location>
        <begin position="12"/>
        <end position="17"/>
    </location>
</feature>
<feature type="domain" description="PNPLA" evidence="5">
    <location>
        <begin position="8"/>
        <end position="207"/>
    </location>
</feature>
<dbReference type="EMBL" id="CP016379">
    <property type="protein sequence ID" value="AZR74248.1"/>
    <property type="molecule type" value="Genomic_DNA"/>
</dbReference>
<evidence type="ECO:0000256" key="1">
    <source>
        <dbReference type="ARBA" id="ARBA00022801"/>
    </source>
</evidence>
<evidence type="ECO:0000256" key="3">
    <source>
        <dbReference type="ARBA" id="ARBA00023098"/>
    </source>
</evidence>
<keyword evidence="7" id="KW-1185">Reference proteome</keyword>
<dbReference type="Gene3D" id="3.40.1090.10">
    <property type="entry name" value="Cytosolic phospholipase A2 catalytic domain"/>
    <property type="match status" value="1"/>
</dbReference>
<reference evidence="6 7" key="1">
    <citation type="submission" date="2016-07" db="EMBL/GenBank/DDBJ databases">
        <title>Genome and transcriptome analysis of iron-reducing fermentative bacteria Anoxybacter fermentans.</title>
        <authorList>
            <person name="Zeng X."/>
            <person name="Shao Z."/>
        </authorList>
    </citation>
    <scope>NUCLEOTIDE SEQUENCE [LARGE SCALE GENOMIC DNA]</scope>
    <source>
        <strain evidence="6 7">DY22613</strain>
    </source>
</reference>
<dbReference type="RefSeq" id="WP_164731070.1">
    <property type="nucleotide sequence ID" value="NZ_CP016379.1"/>
</dbReference>
<dbReference type="GO" id="GO:0016787">
    <property type="term" value="F:hydrolase activity"/>
    <property type="evidence" value="ECO:0007669"/>
    <property type="project" value="UniProtKB-UniRule"/>
</dbReference>
<accession>A0A3S9T0Z9</accession>
<gene>
    <name evidence="6" type="ORF">BBF96_13070</name>
</gene>
<feature type="short sequence motif" description="DGA/G" evidence="4">
    <location>
        <begin position="194"/>
        <end position="196"/>
    </location>
</feature>
<dbReference type="SUPFAM" id="SSF52151">
    <property type="entry name" value="FabD/lysophospholipase-like"/>
    <property type="match status" value="1"/>
</dbReference>
<evidence type="ECO:0000256" key="2">
    <source>
        <dbReference type="ARBA" id="ARBA00022963"/>
    </source>
</evidence>
<evidence type="ECO:0000313" key="7">
    <source>
        <dbReference type="Proteomes" id="UP000267250"/>
    </source>
</evidence>
<keyword evidence="3 4" id="KW-0443">Lipid metabolism</keyword>
<dbReference type="InterPro" id="IPR002641">
    <property type="entry name" value="PNPLA_dom"/>
</dbReference>
<feature type="short sequence motif" description="GXSXG" evidence="4">
    <location>
        <begin position="39"/>
        <end position="43"/>
    </location>
</feature>
<keyword evidence="1 4" id="KW-0378">Hydrolase</keyword>
<dbReference type="CDD" id="cd07205">
    <property type="entry name" value="Pat_PNPLA6_PNPLA7_NTE1_like"/>
    <property type="match status" value="1"/>
</dbReference>
<evidence type="ECO:0000256" key="4">
    <source>
        <dbReference type="PROSITE-ProRule" id="PRU01161"/>
    </source>
</evidence>
<dbReference type="Pfam" id="PF01734">
    <property type="entry name" value="Patatin"/>
    <property type="match status" value="1"/>
</dbReference>
<dbReference type="GO" id="GO:0016042">
    <property type="term" value="P:lipid catabolic process"/>
    <property type="evidence" value="ECO:0007669"/>
    <property type="project" value="UniProtKB-UniRule"/>
</dbReference>
<organism evidence="6 7">
    <name type="scientific">Anoxybacter fermentans</name>
    <dbReference type="NCBI Taxonomy" id="1323375"/>
    <lineage>
        <taxon>Bacteria</taxon>
        <taxon>Bacillati</taxon>
        <taxon>Bacillota</taxon>
        <taxon>Clostridia</taxon>
        <taxon>Halanaerobiales</taxon>
        <taxon>Anoxybacter</taxon>
    </lineage>
</organism>
<dbReference type="KEGG" id="aft:BBF96_13070"/>
<dbReference type="InterPro" id="IPR050301">
    <property type="entry name" value="NTE"/>
</dbReference>
<name>A0A3S9T0Z9_9FIRM</name>
<dbReference type="AlphaFoldDB" id="A0A3S9T0Z9"/>
<sequence length="305" mass="34251">MRYYPCSLALGGGGLKGAAHVGILKVFEEEGFPIEYISGSSAGALVGALYASGYTAEELCNLVYKLSKNPPLDLGVKLLLFIYIFFKSILNWLKIGHREVKMGLIDGQYLEDYLKKIFGPKKFEDLRYPLMVTAVDLRTGRLQVFTDKKIARRLKGIHDIDLHTDVDLATAIRASTAIPGIFTPLCYKNMVLVDGGVKDNVPADLLRFAGARKVVAVDLVSTYKREEQMDDILDVLFKTVEVMGEEITDLVLERYADFIIRPEIKEVSLKDYQKLVEIYEIGYKIAKRAVKALQSLLRNQSKEKS</sequence>
<dbReference type="Proteomes" id="UP000267250">
    <property type="component" value="Chromosome"/>
</dbReference>
<dbReference type="PANTHER" id="PTHR14226:SF29">
    <property type="entry name" value="NEUROPATHY TARGET ESTERASE SWS"/>
    <property type="match status" value="1"/>
</dbReference>
<dbReference type="PANTHER" id="PTHR14226">
    <property type="entry name" value="NEUROPATHY TARGET ESTERASE/SWISS CHEESE D.MELANOGASTER"/>
    <property type="match status" value="1"/>
</dbReference>
<keyword evidence="2 4" id="KW-0442">Lipid degradation</keyword>
<protein>
    <recommendedName>
        <fullName evidence="5">PNPLA domain-containing protein</fullName>
    </recommendedName>
</protein>
<feature type="active site" description="Nucleophile" evidence="4">
    <location>
        <position position="41"/>
    </location>
</feature>
<evidence type="ECO:0000313" key="6">
    <source>
        <dbReference type="EMBL" id="AZR74248.1"/>
    </source>
</evidence>
<dbReference type="InterPro" id="IPR016035">
    <property type="entry name" value="Acyl_Trfase/lysoPLipase"/>
</dbReference>
<proteinExistence type="predicted"/>
<dbReference type="PROSITE" id="PS51635">
    <property type="entry name" value="PNPLA"/>
    <property type="match status" value="1"/>
</dbReference>
<evidence type="ECO:0000259" key="5">
    <source>
        <dbReference type="PROSITE" id="PS51635"/>
    </source>
</evidence>
<feature type="active site" description="Proton acceptor" evidence="4">
    <location>
        <position position="194"/>
    </location>
</feature>